<protein>
    <submittedName>
        <fullName evidence="1">Uncharacterized protein</fullName>
    </submittedName>
</protein>
<dbReference type="EMBL" id="BKCJ010252430">
    <property type="protein sequence ID" value="GEZ20800.1"/>
    <property type="molecule type" value="Genomic_DNA"/>
</dbReference>
<organism evidence="1">
    <name type="scientific">Tanacetum cinerariifolium</name>
    <name type="common">Dalmatian daisy</name>
    <name type="synonym">Chrysanthemum cinerariifolium</name>
    <dbReference type="NCBI Taxonomy" id="118510"/>
    <lineage>
        <taxon>Eukaryota</taxon>
        <taxon>Viridiplantae</taxon>
        <taxon>Streptophyta</taxon>
        <taxon>Embryophyta</taxon>
        <taxon>Tracheophyta</taxon>
        <taxon>Spermatophyta</taxon>
        <taxon>Magnoliopsida</taxon>
        <taxon>eudicotyledons</taxon>
        <taxon>Gunneridae</taxon>
        <taxon>Pentapetalae</taxon>
        <taxon>asterids</taxon>
        <taxon>campanulids</taxon>
        <taxon>Asterales</taxon>
        <taxon>Asteraceae</taxon>
        <taxon>Asteroideae</taxon>
        <taxon>Anthemideae</taxon>
        <taxon>Anthemidinae</taxon>
        <taxon>Tanacetum</taxon>
    </lineage>
</organism>
<evidence type="ECO:0000313" key="1">
    <source>
        <dbReference type="EMBL" id="GEZ20800.1"/>
    </source>
</evidence>
<accession>A0A699I2S0</accession>
<dbReference type="AlphaFoldDB" id="A0A699I2S0"/>
<gene>
    <name evidence="1" type="ORF">Tci_492773</name>
</gene>
<comment type="caution">
    <text evidence="1">The sequence shown here is derived from an EMBL/GenBank/DDBJ whole genome shotgun (WGS) entry which is preliminary data.</text>
</comment>
<sequence length="221" mass="24628">MKEREVKAKKDIEQWLKESEMRPQESLVTESTTLEASLVTEGATLEASLVTDGAALEASLITKGIAMDDNLVAKQSTYDFVTSSKLLDECNNSIEKKDKMKEREVKAKRDIKQWLKESEMQPQESLVTESTTLKASLVTEGATLEASLVTEGAALEASVVTKGIAMDDNFIVKERTNDFVTSLELQDECNNSMEKKDTITLCSYSGEQRMQQLQMEAIIQK</sequence>
<reference evidence="1" key="1">
    <citation type="journal article" date="2019" name="Sci. Rep.">
        <title>Draft genome of Tanacetum cinerariifolium, the natural source of mosquito coil.</title>
        <authorList>
            <person name="Yamashiro T."/>
            <person name="Shiraishi A."/>
            <person name="Satake H."/>
            <person name="Nakayama K."/>
        </authorList>
    </citation>
    <scope>NUCLEOTIDE SEQUENCE</scope>
</reference>
<name>A0A699I2S0_TANCI</name>
<proteinExistence type="predicted"/>